<dbReference type="Gramene" id="EFJ26312">
    <property type="protein sequence ID" value="EFJ26312"/>
    <property type="gene ID" value="SELMODRAFT_412801"/>
</dbReference>
<gene>
    <name evidence="1" type="ORF">SELMODRAFT_412801</name>
</gene>
<dbReference type="InParanoid" id="D8RMC2"/>
<dbReference type="AlphaFoldDB" id="D8RMC2"/>
<dbReference type="EMBL" id="GL377584">
    <property type="protein sequence ID" value="EFJ26312.1"/>
    <property type="molecule type" value="Genomic_DNA"/>
</dbReference>
<evidence type="ECO:0000313" key="2">
    <source>
        <dbReference type="Proteomes" id="UP000001514"/>
    </source>
</evidence>
<evidence type="ECO:0000313" key="1">
    <source>
        <dbReference type="EMBL" id="EFJ26312.1"/>
    </source>
</evidence>
<reference evidence="1 2" key="1">
    <citation type="journal article" date="2011" name="Science">
        <title>The Selaginella genome identifies genetic changes associated with the evolution of vascular plants.</title>
        <authorList>
            <person name="Banks J.A."/>
            <person name="Nishiyama T."/>
            <person name="Hasebe M."/>
            <person name="Bowman J.L."/>
            <person name="Gribskov M."/>
            <person name="dePamphilis C."/>
            <person name="Albert V.A."/>
            <person name="Aono N."/>
            <person name="Aoyama T."/>
            <person name="Ambrose B.A."/>
            <person name="Ashton N.W."/>
            <person name="Axtell M.J."/>
            <person name="Barker E."/>
            <person name="Barker M.S."/>
            <person name="Bennetzen J.L."/>
            <person name="Bonawitz N.D."/>
            <person name="Chapple C."/>
            <person name="Cheng C."/>
            <person name="Correa L.G."/>
            <person name="Dacre M."/>
            <person name="DeBarry J."/>
            <person name="Dreyer I."/>
            <person name="Elias M."/>
            <person name="Engstrom E.M."/>
            <person name="Estelle M."/>
            <person name="Feng L."/>
            <person name="Finet C."/>
            <person name="Floyd S.K."/>
            <person name="Frommer W.B."/>
            <person name="Fujita T."/>
            <person name="Gramzow L."/>
            <person name="Gutensohn M."/>
            <person name="Harholt J."/>
            <person name="Hattori M."/>
            <person name="Heyl A."/>
            <person name="Hirai T."/>
            <person name="Hiwatashi Y."/>
            <person name="Ishikawa M."/>
            <person name="Iwata M."/>
            <person name="Karol K.G."/>
            <person name="Koehler B."/>
            <person name="Kolukisaoglu U."/>
            <person name="Kubo M."/>
            <person name="Kurata T."/>
            <person name="Lalonde S."/>
            <person name="Li K."/>
            <person name="Li Y."/>
            <person name="Litt A."/>
            <person name="Lyons E."/>
            <person name="Manning G."/>
            <person name="Maruyama T."/>
            <person name="Michael T.P."/>
            <person name="Mikami K."/>
            <person name="Miyazaki S."/>
            <person name="Morinaga S."/>
            <person name="Murata T."/>
            <person name="Mueller-Roeber B."/>
            <person name="Nelson D.R."/>
            <person name="Obara M."/>
            <person name="Oguri Y."/>
            <person name="Olmstead R.G."/>
            <person name="Onodera N."/>
            <person name="Petersen B.L."/>
            <person name="Pils B."/>
            <person name="Prigge M."/>
            <person name="Rensing S.A."/>
            <person name="Riano-Pachon D.M."/>
            <person name="Roberts A.W."/>
            <person name="Sato Y."/>
            <person name="Scheller H.V."/>
            <person name="Schulz B."/>
            <person name="Schulz C."/>
            <person name="Shakirov E.V."/>
            <person name="Shibagaki N."/>
            <person name="Shinohara N."/>
            <person name="Shippen D.E."/>
            <person name="Soerensen I."/>
            <person name="Sotooka R."/>
            <person name="Sugimoto N."/>
            <person name="Sugita M."/>
            <person name="Sumikawa N."/>
            <person name="Tanurdzic M."/>
            <person name="Theissen G."/>
            <person name="Ulvskov P."/>
            <person name="Wakazuki S."/>
            <person name="Weng J.K."/>
            <person name="Willats W.W."/>
            <person name="Wipf D."/>
            <person name="Wolf P.G."/>
            <person name="Yang L."/>
            <person name="Zimmer A.D."/>
            <person name="Zhu Q."/>
            <person name="Mitros T."/>
            <person name="Hellsten U."/>
            <person name="Loque D."/>
            <person name="Otillar R."/>
            <person name="Salamov A."/>
            <person name="Schmutz J."/>
            <person name="Shapiro H."/>
            <person name="Lindquist E."/>
            <person name="Lucas S."/>
            <person name="Rokhsar D."/>
            <person name="Grigoriev I.V."/>
        </authorList>
    </citation>
    <scope>NUCLEOTIDE SEQUENCE [LARGE SCALE GENOMIC DNA]</scope>
</reference>
<protein>
    <submittedName>
        <fullName evidence="1">Uncharacterized protein</fullName>
    </submittedName>
</protein>
<organism evidence="2">
    <name type="scientific">Selaginella moellendorffii</name>
    <name type="common">Spikemoss</name>
    <dbReference type="NCBI Taxonomy" id="88036"/>
    <lineage>
        <taxon>Eukaryota</taxon>
        <taxon>Viridiplantae</taxon>
        <taxon>Streptophyta</taxon>
        <taxon>Embryophyta</taxon>
        <taxon>Tracheophyta</taxon>
        <taxon>Lycopodiopsida</taxon>
        <taxon>Selaginellales</taxon>
        <taxon>Selaginellaceae</taxon>
        <taxon>Selaginella</taxon>
    </lineage>
</organism>
<accession>D8RMC2</accession>
<proteinExistence type="predicted"/>
<dbReference type="Proteomes" id="UP000001514">
    <property type="component" value="Unassembled WGS sequence"/>
</dbReference>
<keyword evidence="2" id="KW-1185">Reference proteome</keyword>
<dbReference type="HOGENOM" id="CLU_1910271_0_0_1"/>
<dbReference type="KEGG" id="smo:SELMODRAFT_412801"/>
<sequence length="133" mass="14944">MAIVVTVVRDYGLAQEEVVPVEILGWEHQILQSVGRKLMNNSSWYLVLHDKELHRAIRWRQAKPEALENGGQGDLGFDECKGLANTHAGAKRKGQERVRVLARSILEALRIEVVGVVMTGMETAVPFGTRMRR</sequence>
<name>D8RMC2_SELML</name>